<dbReference type="Proteomes" id="UP000503820">
    <property type="component" value="Unassembled WGS sequence"/>
</dbReference>
<dbReference type="EMBL" id="BLVP01000001">
    <property type="protein sequence ID" value="GFM35637.1"/>
    <property type="molecule type" value="Genomic_DNA"/>
</dbReference>
<evidence type="ECO:0000256" key="1">
    <source>
        <dbReference type="SAM" id="Phobius"/>
    </source>
</evidence>
<comment type="caution">
    <text evidence="2">The sequence shown here is derived from an EMBL/GenBank/DDBJ whole genome shotgun (WGS) entry which is preliminary data.</text>
</comment>
<name>A0A7J0BPK3_9BACT</name>
<keyword evidence="1" id="KW-1133">Transmembrane helix</keyword>
<reference evidence="2 3" key="1">
    <citation type="submission" date="2020-05" db="EMBL/GenBank/DDBJ databases">
        <title>Draft genome sequence of Desulfovibrio psychrotolerans JS1T.</title>
        <authorList>
            <person name="Ueno A."/>
            <person name="Tamazawa S."/>
            <person name="Tamamura S."/>
            <person name="Murakami T."/>
            <person name="Kiyama T."/>
            <person name="Inomata H."/>
            <person name="Amano Y."/>
            <person name="Miyakawa K."/>
            <person name="Tamaki H."/>
            <person name="Naganuma T."/>
            <person name="Kaneko K."/>
        </authorList>
    </citation>
    <scope>NUCLEOTIDE SEQUENCE [LARGE SCALE GENOMIC DNA]</scope>
    <source>
        <strain evidence="2 3">JS1</strain>
    </source>
</reference>
<keyword evidence="3" id="KW-1185">Reference proteome</keyword>
<evidence type="ECO:0000313" key="3">
    <source>
        <dbReference type="Proteomes" id="UP000503820"/>
    </source>
</evidence>
<dbReference type="AlphaFoldDB" id="A0A7J0BPK3"/>
<gene>
    <name evidence="2" type="ORF">DSM19430T_03210</name>
</gene>
<protein>
    <submittedName>
        <fullName evidence="2">Uncharacterized protein</fullName>
    </submittedName>
</protein>
<organism evidence="2 3">
    <name type="scientific">Desulfovibrio psychrotolerans</name>
    <dbReference type="NCBI Taxonomy" id="415242"/>
    <lineage>
        <taxon>Bacteria</taxon>
        <taxon>Pseudomonadati</taxon>
        <taxon>Thermodesulfobacteriota</taxon>
        <taxon>Desulfovibrionia</taxon>
        <taxon>Desulfovibrionales</taxon>
        <taxon>Desulfovibrionaceae</taxon>
        <taxon>Desulfovibrio</taxon>
    </lineage>
</organism>
<keyword evidence="1" id="KW-0472">Membrane</keyword>
<feature type="transmembrane region" description="Helical" evidence="1">
    <location>
        <begin position="21"/>
        <end position="41"/>
    </location>
</feature>
<evidence type="ECO:0000313" key="2">
    <source>
        <dbReference type="EMBL" id="GFM35637.1"/>
    </source>
</evidence>
<keyword evidence="1" id="KW-0812">Transmembrane</keyword>
<sequence length="90" mass="9678">MLHQPPGGGFNDTFEPFAVEILYPVGALFQGVILMGWRLWLMMNPSAAAQQRQGLYKEDDAAVQGVRLHSGKCLCGTVSGVIVAATCGQR</sequence>
<accession>A0A7J0BPK3</accession>
<proteinExistence type="predicted"/>